<feature type="transmembrane region" description="Helical" evidence="1">
    <location>
        <begin position="72"/>
        <end position="88"/>
    </location>
</feature>
<comment type="caution">
    <text evidence="2">The sequence shown here is derived from an EMBL/GenBank/DDBJ whole genome shotgun (WGS) entry which is preliminary data.</text>
</comment>
<dbReference type="NCBIfam" id="TIGR03082">
    <property type="entry name" value="Gneg_AbrB_dup"/>
    <property type="match status" value="1"/>
</dbReference>
<evidence type="ECO:0000313" key="3">
    <source>
        <dbReference type="Proteomes" id="UP001156903"/>
    </source>
</evidence>
<keyword evidence="3" id="KW-1185">Reference proteome</keyword>
<keyword evidence="2" id="KW-0378">Hydrolase</keyword>
<evidence type="ECO:0000256" key="1">
    <source>
        <dbReference type="SAM" id="Phobius"/>
    </source>
</evidence>
<dbReference type="EMBL" id="BSPB01000059">
    <property type="protein sequence ID" value="GLS16475.1"/>
    <property type="molecule type" value="Genomic_DNA"/>
</dbReference>
<name>A0ABQ6C8T3_9BURK</name>
<dbReference type="PIRSF" id="PIRSF038991">
    <property type="entry name" value="Protein_AbrB"/>
    <property type="match status" value="1"/>
</dbReference>
<feature type="transmembrane region" description="Helical" evidence="1">
    <location>
        <begin position="333"/>
        <end position="356"/>
    </location>
</feature>
<feature type="transmembrane region" description="Helical" evidence="1">
    <location>
        <begin position="201"/>
        <end position="221"/>
    </location>
</feature>
<protein>
    <submittedName>
        <fullName evidence="2">Aminopeptidase</fullName>
    </submittedName>
</protein>
<dbReference type="Proteomes" id="UP001156903">
    <property type="component" value="Unassembled WGS sequence"/>
</dbReference>
<sequence length="378" mass="40133">MAVVSPGEPPSPRPDLRFKLFTLLLAWAAAELCLWLRMPIPWMLGPLLATALLTLGGLPTRSDLRLRNAGQWVMGASLGLYFTPQIVAQLLGLWWAVVSSVVWALLLGLLYGHWLYRSCSGRLPGVDDAALRPSAYYAGAIGAASEMTLLAEREGARTDLVAASHSLRMLIVVLVMPFGMLMAKSWWHLDVVALSPGLTKTASVVGLALLALATGAGAWLMRWRRLPNPWFLGPLLVAIALAVTQTAPSAVPAVLSNLAQLFIGVSLGVRFSPAFVRTAPHWLWRVALGTLGLLLACAVFGGLLALVSGLHPATAMLGTAPGGMTEMSITAKVLQLGVAVVTAFQVTRLVAVLVLVQPVYRHWARRLTVPAGAGEGGA</sequence>
<proteinExistence type="predicted"/>
<dbReference type="PANTHER" id="PTHR38457">
    <property type="entry name" value="REGULATOR ABRB-RELATED"/>
    <property type="match status" value="1"/>
</dbReference>
<organism evidence="2 3">
    <name type="scientific">Hydrogenophaga electricum</name>
    <dbReference type="NCBI Taxonomy" id="1230953"/>
    <lineage>
        <taxon>Bacteria</taxon>
        <taxon>Pseudomonadati</taxon>
        <taxon>Pseudomonadota</taxon>
        <taxon>Betaproteobacteria</taxon>
        <taxon>Burkholderiales</taxon>
        <taxon>Comamonadaceae</taxon>
        <taxon>Hydrogenophaga</taxon>
    </lineage>
</organism>
<gene>
    <name evidence="2" type="primary">abrB_2</name>
    <name evidence="2" type="ORF">GCM10007935_39160</name>
</gene>
<feature type="transmembrane region" description="Helical" evidence="1">
    <location>
        <begin position="43"/>
        <end position="60"/>
    </location>
</feature>
<feature type="transmembrane region" description="Helical" evidence="1">
    <location>
        <begin position="253"/>
        <end position="271"/>
    </location>
</feature>
<feature type="transmembrane region" description="Helical" evidence="1">
    <location>
        <begin position="167"/>
        <end position="189"/>
    </location>
</feature>
<dbReference type="PANTHER" id="PTHR38457:SF1">
    <property type="entry name" value="REGULATOR ABRB-RELATED"/>
    <property type="match status" value="1"/>
</dbReference>
<dbReference type="GO" id="GO:0004177">
    <property type="term" value="F:aminopeptidase activity"/>
    <property type="evidence" value="ECO:0007669"/>
    <property type="project" value="UniProtKB-KW"/>
</dbReference>
<feature type="transmembrane region" description="Helical" evidence="1">
    <location>
        <begin position="94"/>
        <end position="116"/>
    </location>
</feature>
<reference evidence="3" key="1">
    <citation type="journal article" date="2019" name="Int. J. Syst. Evol. Microbiol.">
        <title>The Global Catalogue of Microorganisms (GCM) 10K type strain sequencing project: providing services to taxonomists for standard genome sequencing and annotation.</title>
        <authorList>
            <consortium name="The Broad Institute Genomics Platform"/>
            <consortium name="The Broad Institute Genome Sequencing Center for Infectious Disease"/>
            <person name="Wu L."/>
            <person name="Ma J."/>
        </authorList>
    </citation>
    <scope>NUCLEOTIDE SEQUENCE [LARGE SCALE GENOMIC DNA]</scope>
    <source>
        <strain evidence="3">NBRC 109341</strain>
    </source>
</reference>
<keyword evidence="1" id="KW-0812">Transmembrane</keyword>
<keyword evidence="1" id="KW-0472">Membrane</keyword>
<feature type="transmembrane region" description="Helical" evidence="1">
    <location>
        <begin position="283"/>
        <end position="307"/>
    </location>
</feature>
<feature type="transmembrane region" description="Helical" evidence="1">
    <location>
        <begin position="228"/>
        <end position="247"/>
    </location>
</feature>
<dbReference type="RefSeq" id="WP_234266922.1">
    <property type="nucleotide sequence ID" value="NZ_BSPB01000059.1"/>
</dbReference>
<keyword evidence="2" id="KW-0645">Protease</keyword>
<keyword evidence="2" id="KW-0031">Aminopeptidase</keyword>
<accession>A0ABQ6C8T3</accession>
<dbReference type="InterPro" id="IPR007820">
    <property type="entry name" value="AbrB_fam"/>
</dbReference>
<dbReference type="Pfam" id="PF05145">
    <property type="entry name" value="AbrB"/>
    <property type="match status" value="1"/>
</dbReference>
<evidence type="ECO:0000313" key="2">
    <source>
        <dbReference type="EMBL" id="GLS16475.1"/>
    </source>
</evidence>
<dbReference type="InterPro" id="IPR017516">
    <property type="entry name" value="AbrB_dup"/>
</dbReference>
<keyword evidence="1" id="KW-1133">Transmembrane helix</keyword>